<sequence>MELRFMVLSVFKRRYKGVKASYASMTSIAMDVADACPAEDFIAVLIQYLVDPKLQRKSSDKGATSQIEQESIAKQLYAVVLLYNYYHRKQHPQLEFLCFENFCKLAVVVKPALLAHIRLLQRSNDTKSQTFPLLEERIMEACSISMSLDASEDDLNIDGWPISRVAVLLIDSKKENCFLQFGSITEGVWSVIEKDMDVSNDSSEGTTDFNHVNKKKRIIRKPLKCKSRSNGAGFQQFAFLAVKEATGIDQSDLVVLDSHVTYSTRKEKTAAYFYIMQFTKADYIVALQTPIKNVINSLQGPLVIKNSSWWMHTSVVEYFHLLPYAEFLSDWLLREGLSNGLQVQRVGLETINVSSSDRTERPCEAEISERFHNHVNDGATELPGSETIPRSLKHNDNNGCGSEMNLSKQNSNDSENLRSEINSSKHNGNDRCCMVDLTGDYDRPQEMNVDESSVSPIQNKYKRRNVSSKDRPQNYQKTNTVDRCLKDLASKKMETVEKCLKGSTSGDNIKADIVNRIISQKGAGCRGAVVANGNKNCNNMVANEDRMPLTDHAVVTCQSNSKDLDKLWTILASKDKELSRAALTVVLSKRDKLSLQQRDIDDQIAQCDKNIETILKGGEDNLSLKIESLIEGLNHRSLRSVSQERTYEDQCLPPTVKGKRLPDIMLDLKNSCQAIMKNSVAGMQINARAIEKHFDKHITDASCNPDDLDGVCYENNWILPSYHVSSQDGGFLAAVTVKGTGFECSSEGELCPCPREARESAAKQMFAKLGNMPNMSW</sequence>
<dbReference type="EMBL" id="VDCV01000017">
    <property type="protein sequence ID" value="KAB5515884.1"/>
    <property type="molecule type" value="Genomic_DNA"/>
</dbReference>
<organism evidence="4 5">
    <name type="scientific">Salix brachista</name>
    <dbReference type="NCBI Taxonomy" id="2182728"/>
    <lineage>
        <taxon>Eukaryota</taxon>
        <taxon>Viridiplantae</taxon>
        <taxon>Streptophyta</taxon>
        <taxon>Embryophyta</taxon>
        <taxon>Tracheophyta</taxon>
        <taxon>Spermatophyta</taxon>
        <taxon>Magnoliopsida</taxon>
        <taxon>eudicotyledons</taxon>
        <taxon>Gunneridae</taxon>
        <taxon>Pentapetalae</taxon>
        <taxon>rosids</taxon>
        <taxon>fabids</taxon>
        <taxon>Malpighiales</taxon>
        <taxon>Salicaceae</taxon>
        <taxon>Saliceae</taxon>
        <taxon>Salix</taxon>
    </lineage>
</organism>
<feature type="domain" description="DUF7915" evidence="3">
    <location>
        <begin position="185"/>
        <end position="334"/>
    </location>
</feature>
<dbReference type="Proteomes" id="UP000326939">
    <property type="component" value="Chromosome 17"/>
</dbReference>
<evidence type="ECO:0000259" key="3">
    <source>
        <dbReference type="Pfam" id="PF25502"/>
    </source>
</evidence>
<dbReference type="PANTHER" id="PTHR33913">
    <property type="entry name" value="ALEURONE LAYER MORPHOGENESIS PROTEIN"/>
    <property type="match status" value="1"/>
</dbReference>
<name>A0A5N5JDM2_9ROSI</name>
<dbReference type="AlphaFoldDB" id="A0A5N5JDM2"/>
<comment type="caution">
    <text evidence="4">The sequence shown here is derived from an EMBL/GenBank/DDBJ whole genome shotgun (WGS) entry which is preliminary data.</text>
</comment>
<gene>
    <name evidence="4" type="ORF">DKX38_026532</name>
</gene>
<feature type="domain" description="DUF7913" evidence="2">
    <location>
        <begin position="35"/>
        <end position="149"/>
    </location>
</feature>
<evidence type="ECO:0000259" key="2">
    <source>
        <dbReference type="Pfam" id="PF25500"/>
    </source>
</evidence>
<evidence type="ECO:0000313" key="4">
    <source>
        <dbReference type="EMBL" id="KAB5515884.1"/>
    </source>
</evidence>
<feature type="region of interest" description="Disordered" evidence="1">
    <location>
        <begin position="443"/>
        <end position="478"/>
    </location>
</feature>
<dbReference type="SUPFAM" id="SSF54768">
    <property type="entry name" value="dsRNA-binding domain-like"/>
    <property type="match status" value="1"/>
</dbReference>
<dbReference type="PANTHER" id="PTHR33913:SF1">
    <property type="entry name" value="DRBM DOMAIN-CONTAINING PROTEIN"/>
    <property type="match status" value="1"/>
</dbReference>
<evidence type="ECO:0008006" key="6">
    <source>
        <dbReference type="Google" id="ProtNLM"/>
    </source>
</evidence>
<feature type="compositionally biased region" description="Polar residues" evidence="1">
    <location>
        <begin position="397"/>
        <end position="426"/>
    </location>
</feature>
<evidence type="ECO:0000313" key="5">
    <source>
        <dbReference type="Proteomes" id="UP000326939"/>
    </source>
</evidence>
<accession>A0A5N5JDM2</accession>
<proteinExistence type="predicted"/>
<keyword evidence="5" id="KW-1185">Reference proteome</keyword>
<protein>
    <recommendedName>
        <fullName evidence="6">DRBM domain-containing protein</fullName>
    </recommendedName>
</protein>
<feature type="region of interest" description="Disordered" evidence="1">
    <location>
        <begin position="375"/>
        <end position="431"/>
    </location>
</feature>
<dbReference type="Pfam" id="PF25500">
    <property type="entry name" value="DUF7913"/>
    <property type="match status" value="1"/>
</dbReference>
<dbReference type="InterPro" id="IPR057237">
    <property type="entry name" value="DUF7915"/>
</dbReference>
<reference evidence="5" key="1">
    <citation type="journal article" date="2019" name="Gigascience">
        <title>De novo genome assembly of the endangered Acer yangbiense, a plant species with extremely small populations endemic to Yunnan Province, China.</title>
        <authorList>
            <person name="Yang J."/>
            <person name="Wariss H.M."/>
            <person name="Tao L."/>
            <person name="Zhang R."/>
            <person name="Yun Q."/>
            <person name="Hollingsworth P."/>
            <person name="Dao Z."/>
            <person name="Luo G."/>
            <person name="Guo H."/>
            <person name="Ma Y."/>
            <person name="Sun W."/>
        </authorList>
    </citation>
    <scope>NUCLEOTIDE SEQUENCE [LARGE SCALE GENOMIC DNA]</scope>
    <source>
        <strain evidence="5">cv. br00</strain>
    </source>
</reference>
<dbReference type="InterPro" id="IPR057235">
    <property type="entry name" value="DUF7913"/>
</dbReference>
<evidence type="ECO:0000256" key="1">
    <source>
        <dbReference type="SAM" id="MobiDB-lite"/>
    </source>
</evidence>
<dbReference type="Pfam" id="PF25502">
    <property type="entry name" value="DUF7915"/>
    <property type="match status" value="1"/>
</dbReference>